<protein>
    <recommendedName>
        <fullName evidence="3">Fibronectin type-III domain-containing protein</fullName>
    </recommendedName>
</protein>
<gene>
    <name evidence="4" type="ORF">HYN48_02450</name>
</gene>
<proteinExistence type="predicted"/>
<dbReference type="Gene3D" id="3.40.390.10">
    <property type="entry name" value="Collagenase (Catalytic Domain)"/>
    <property type="match status" value="1"/>
</dbReference>
<dbReference type="PROSITE" id="PS50853">
    <property type="entry name" value="FN3"/>
    <property type="match status" value="1"/>
</dbReference>
<dbReference type="Pfam" id="PF13582">
    <property type="entry name" value="Reprolysin_3"/>
    <property type="match status" value="1"/>
</dbReference>
<sequence length="952" mass="101940">MKRTLLLLLFFNLFFGAYGQGGRLWTKIESDKTPVSEKLVKRSVPSKFQVFTLDMAELKSRLAGAPDRKDNKIKDGVLLQFPNETGVLENYRVFESAVMDPALAAKYPDIKSYVGIGADDAAATICFTTTLFGLHSMTLSGNHNNVFIEPYTNDLNKYMVYDRGSILTPPAFECFMDEKSDDQHRDANSTQSSTQIFRTYRLALSCTTEYADFHVNAAGVSSGTLAQKKAAVLAAMVVTMARVNGVFERDLAIHMNLISNNDVLINITSDNFSNTNGGSLLGQNQSFVDANVGNSNYDIGHVFSTGGGGIARRASVCNSAEKAKGVTGSGAPVGDAFDIDYVAHEMGHQFGGNHTFNADFTGSGSCETNKNLPTAVEPGSGTTIMAYAGICNNVNNVQNNSDAHFSFMSIQEIDSYVASGGNCSANVAMTNSPPVIKPIPNYTIPKSTPFILKGNATDAQGNTLTYCWEENDRWNENTAAKSAPPVAANAGGPNFRSRPPSASPERYMPLLSSVLANNITPNFEVVPSVARTMNFVLTVRDNNLLDGGQTQREDITVTTANVGPFVVTAPNTTVSFVAGSNQTITWDVAGTTSNGINCNFVDIYMSSNSGSTFPTLLASGVPNDGSEIVTIPNLIGSSNRIMVRATDNIFYDVSNANFAISSPPSSFSIAIAGIAGKQNQTACAGSTIVYPLTYAALGGFNGNTTFSVTGNPPGSTVTFSPNPVNAGGGVTMTVSNTSGMPDGFYTMTVTATSGATTKTVNLYLTASEIFFSVVSPVSPVNLSTNQPTNVVLNWTEDSFAADSYDVQLATDVNFVNIVANQTVTSNSFQTSLNTNTTYFWRVRPRFSACAGSYSTVSQFTTGTLGVEEPAVFNFSLYPNPNNGSFNIQSDRLVSENIQIMVYDMRGRVIFDQKYPGRANFDERIQLPNAQAGVYLLSVSDGAQKAIRRIVVK</sequence>
<evidence type="ECO:0000256" key="1">
    <source>
        <dbReference type="ARBA" id="ARBA00022729"/>
    </source>
</evidence>
<dbReference type="InterPro" id="IPR036116">
    <property type="entry name" value="FN3_sf"/>
</dbReference>
<dbReference type="InterPro" id="IPR013783">
    <property type="entry name" value="Ig-like_fold"/>
</dbReference>
<feature type="compositionally biased region" description="Low complexity" evidence="2">
    <location>
        <begin position="483"/>
        <end position="494"/>
    </location>
</feature>
<dbReference type="Pfam" id="PF18962">
    <property type="entry name" value="Por_Secre_tail"/>
    <property type="match status" value="1"/>
</dbReference>
<dbReference type="Gene3D" id="2.60.40.10">
    <property type="entry name" value="Immunoglobulins"/>
    <property type="match status" value="1"/>
</dbReference>
<evidence type="ECO:0000256" key="2">
    <source>
        <dbReference type="SAM" id="MobiDB-lite"/>
    </source>
</evidence>
<dbReference type="InterPro" id="IPR026444">
    <property type="entry name" value="Secre_tail"/>
</dbReference>
<organism evidence="4 5">
    <name type="scientific">Flavobacterium magnum</name>
    <dbReference type="NCBI Taxonomy" id="2162713"/>
    <lineage>
        <taxon>Bacteria</taxon>
        <taxon>Pseudomonadati</taxon>
        <taxon>Bacteroidota</taxon>
        <taxon>Flavobacteriia</taxon>
        <taxon>Flavobacteriales</taxon>
        <taxon>Flavobacteriaceae</taxon>
        <taxon>Flavobacterium</taxon>
    </lineage>
</organism>
<dbReference type="EMBL" id="CP028811">
    <property type="protein sequence ID" value="AWA29037.1"/>
    <property type="molecule type" value="Genomic_DNA"/>
</dbReference>
<keyword evidence="1" id="KW-0732">Signal</keyword>
<feature type="region of interest" description="Disordered" evidence="2">
    <location>
        <begin position="483"/>
        <end position="503"/>
    </location>
</feature>
<accession>A0A2S0RAI7</accession>
<dbReference type="NCBIfam" id="TIGR04183">
    <property type="entry name" value="Por_Secre_tail"/>
    <property type="match status" value="1"/>
</dbReference>
<keyword evidence="5" id="KW-1185">Reference proteome</keyword>
<dbReference type="SUPFAM" id="SSF55486">
    <property type="entry name" value="Metalloproteases ('zincins'), catalytic domain"/>
    <property type="match status" value="1"/>
</dbReference>
<evidence type="ECO:0000313" key="4">
    <source>
        <dbReference type="EMBL" id="AWA29037.1"/>
    </source>
</evidence>
<reference evidence="4 5" key="1">
    <citation type="submission" date="2018-04" db="EMBL/GenBank/DDBJ databases">
        <title>Genome sequencing of Flavobacterium sp. HYN0048.</title>
        <authorList>
            <person name="Yi H."/>
            <person name="Baek C."/>
        </authorList>
    </citation>
    <scope>NUCLEOTIDE SEQUENCE [LARGE SCALE GENOMIC DNA]</scope>
    <source>
        <strain evidence="4 5">HYN0048</strain>
    </source>
</reference>
<dbReference type="RefSeq" id="WP_108369623.1">
    <property type="nucleotide sequence ID" value="NZ_CP028811.1"/>
</dbReference>
<name>A0A2S0RAI7_9FLAO</name>
<evidence type="ECO:0000259" key="3">
    <source>
        <dbReference type="PROSITE" id="PS50853"/>
    </source>
</evidence>
<dbReference type="GO" id="GO:0008237">
    <property type="term" value="F:metallopeptidase activity"/>
    <property type="evidence" value="ECO:0007669"/>
    <property type="project" value="InterPro"/>
</dbReference>
<dbReference type="OrthoDB" id="9792152at2"/>
<dbReference type="Proteomes" id="UP000244193">
    <property type="component" value="Chromosome"/>
</dbReference>
<evidence type="ECO:0000313" key="5">
    <source>
        <dbReference type="Proteomes" id="UP000244193"/>
    </source>
</evidence>
<dbReference type="CDD" id="cd00063">
    <property type="entry name" value="FN3"/>
    <property type="match status" value="1"/>
</dbReference>
<dbReference type="InterPro" id="IPR024079">
    <property type="entry name" value="MetalloPept_cat_dom_sf"/>
</dbReference>
<dbReference type="AlphaFoldDB" id="A0A2S0RAI7"/>
<dbReference type="KEGG" id="fmg:HYN48_02450"/>
<dbReference type="SUPFAM" id="SSF49265">
    <property type="entry name" value="Fibronectin type III"/>
    <property type="match status" value="1"/>
</dbReference>
<dbReference type="InterPro" id="IPR003961">
    <property type="entry name" value="FN3_dom"/>
</dbReference>
<feature type="domain" description="Fibronectin type-III" evidence="3">
    <location>
        <begin position="776"/>
        <end position="864"/>
    </location>
</feature>